<keyword evidence="2" id="KW-1185">Reference proteome</keyword>
<organism evidence="1 2">
    <name type="scientific">Ixodes persulcatus</name>
    <name type="common">Taiga tick</name>
    <dbReference type="NCBI Taxonomy" id="34615"/>
    <lineage>
        <taxon>Eukaryota</taxon>
        <taxon>Metazoa</taxon>
        <taxon>Ecdysozoa</taxon>
        <taxon>Arthropoda</taxon>
        <taxon>Chelicerata</taxon>
        <taxon>Arachnida</taxon>
        <taxon>Acari</taxon>
        <taxon>Parasitiformes</taxon>
        <taxon>Ixodida</taxon>
        <taxon>Ixodoidea</taxon>
        <taxon>Ixodidae</taxon>
        <taxon>Ixodinae</taxon>
        <taxon>Ixodes</taxon>
    </lineage>
</organism>
<sequence length="731" mass="82927">KQPFFRASFLRNQAGHLASGAADKSYATSSSWSPRLADPPGTGGGLHGWACRASRRVAFGNPLVFRSARQQKKRAARQWRRMFQWIMKEVANASPTGLALGLSYWALKWSACLCGSFVLLLVCFLSLARRKQLESLKQLEHLAGKREVLPFLNLYILFKACSQPDNPAGFGPLVFNAFFGFYACFQKYGMHKEYVGITPTITIYRADLVEEVLRSNKVITKGLMYKFLHSWLGTGLLTRLSELFMERMATPHANYERLYRMTAKGKEFTHWLNKQHAFTSEVIAERKKDMKATINSGFLLGDEDDNGSKYMKRKRPFLDTLLLEHFKDSKNITEEDMREEGHDTTAMGISWALFLIGLSPVEQQKIHDELDSIFGDDTERHVSHEDMKEMRYLECALKGHDTTAMGISWALFLIGHSPAAQQTIHDELDSIFGDDTERHVNHEDMREMRYLECALKVTYCSGTSGVVGGVMAVTTAAALAAKRKRLVDLVRLGVAAPGAPAAPARRDSADVQPVQRRVDGASSRPGRRIRYFNFKVNNYSIGGHDTTAVGVSWALFLIGLSPVEQQKIHDELDSIFGDDTERHVTTEDMKEMRYLECLIKESQRLYPSVPFYSRLCEEPFELVVQVSNYFLHRDPKVFSKPEEFRPDRFLPENSKGRHPFAYVTFSAGPRNCIGQRFAMSEEKIVLSNILRRYKLESLDHRDQVGLIAEMVLRPKGGLRIKFILRTSSKGA</sequence>
<name>A0AC60Q289_IXOPE</name>
<evidence type="ECO:0000313" key="1">
    <source>
        <dbReference type="EMBL" id="KAG0427098.1"/>
    </source>
</evidence>
<dbReference type="Proteomes" id="UP000805193">
    <property type="component" value="Unassembled WGS sequence"/>
</dbReference>
<accession>A0AC60Q289</accession>
<dbReference type="EMBL" id="JABSTQ010009654">
    <property type="protein sequence ID" value="KAG0427098.1"/>
    <property type="molecule type" value="Genomic_DNA"/>
</dbReference>
<proteinExistence type="predicted"/>
<gene>
    <name evidence="1" type="ORF">HPB47_025772</name>
</gene>
<feature type="non-terminal residue" evidence="1">
    <location>
        <position position="1"/>
    </location>
</feature>
<protein>
    <submittedName>
        <fullName evidence="1">Uncharacterized protein</fullName>
    </submittedName>
</protein>
<evidence type="ECO:0000313" key="2">
    <source>
        <dbReference type="Proteomes" id="UP000805193"/>
    </source>
</evidence>
<comment type="caution">
    <text evidence="1">The sequence shown here is derived from an EMBL/GenBank/DDBJ whole genome shotgun (WGS) entry which is preliminary data.</text>
</comment>
<reference evidence="1 2" key="1">
    <citation type="journal article" date="2020" name="Cell">
        <title>Large-Scale Comparative Analyses of Tick Genomes Elucidate Their Genetic Diversity and Vector Capacities.</title>
        <authorList>
            <consortium name="Tick Genome and Microbiome Consortium (TIGMIC)"/>
            <person name="Jia N."/>
            <person name="Wang J."/>
            <person name="Shi W."/>
            <person name="Du L."/>
            <person name="Sun Y."/>
            <person name="Zhan W."/>
            <person name="Jiang J.F."/>
            <person name="Wang Q."/>
            <person name="Zhang B."/>
            <person name="Ji P."/>
            <person name="Bell-Sakyi L."/>
            <person name="Cui X.M."/>
            <person name="Yuan T.T."/>
            <person name="Jiang B.G."/>
            <person name="Yang W.F."/>
            <person name="Lam T.T."/>
            <person name="Chang Q.C."/>
            <person name="Ding S.J."/>
            <person name="Wang X.J."/>
            <person name="Zhu J.G."/>
            <person name="Ruan X.D."/>
            <person name="Zhao L."/>
            <person name="Wei J.T."/>
            <person name="Ye R.Z."/>
            <person name="Que T.C."/>
            <person name="Du C.H."/>
            <person name="Zhou Y.H."/>
            <person name="Cheng J.X."/>
            <person name="Dai P.F."/>
            <person name="Guo W.B."/>
            <person name="Han X.H."/>
            <person name="Huang E.J."/>
            <person name="Li L.F."/>
            <person name="Wei W."/>
            <person name="Gao Y.C."/>
            <person name="Liu J.Z."/>
            <person name="Shao H.Z."/>
            <person name="Wang X."/>
            <person name="Wang C.C."/>
            <person name="Yang T.C."/>
            <person name="Huo Q.B."/>
            <person name="Li W."/>
            <person name="Chen H.Y."/>
            <person name="Chen S.E."/>
            <person name="Zhou L.G."/>
            <person name="Ni X.B."/>
            <person name="Tian J.H."/>
            <person name="Sheng Y."/>
            <person name="Liu T."/>
            <person name="Pan Y.S."/>
            <person name="Xia L.Y."/>
            <person name="Li J."/>
            <person name="Zhao F."/>
            <person name="Cao W.C."/>
        </authorList>
    </citation>
    <scope>NUCLEOTIDE SEQUENCE [LARGE SCALE GENOMIC DNA]</scope>
    <source>
        <strain evidence="1">Iper-2018</strain>
    </source>
</reference>